<dbReference type="InterPro" id="IPR006525">
    <property type="entry name" value="Cystatin-related_pln"/>
</dbReference>
<dbReference type="PANTHER" id="PTHR31228:SF22">
    <property type="entry name" value="CYSTATIN_MONELLIN SUPERFAMILY PROTEIN"/>
    <property type="match status" value="1"/>
</dbReference>
<evidence type="ECO:0000256" key="1">
    <source>
        <dbReference type="SAM" id="MobiDB-lite"/>
    </source>
</evidence>
<organism evidence="3 4">
    <name type="scientific">Arabidopsis thaliana x Arabidopsis arenosa</name>
    <dbReference type="NCBI Taxonomy" id="1240361"/>
    <lineage>
        <taxon>Eukaryota</taxon>
        <taxon>Viridiplantae</taxon>
        <taxon>Streptophyta</taxon>
        <taxon>Embryophyta</taxon>
        <taxon>Tracheophyta</taxon>
        <taxon>Spermatophyta</taxon>
        <taxon>Magnoliopsida</taxon>
        <taxon>eudicotyledons</taxon>
        <taxon>Gunneridae</taxon>
        <taxon>Pentapetalae</taxon>
        <taxon>rosids</taxon>
        <taxon>malvids</taxon>
        <taxon>Brassicales</taxon>
        <taxon>Brassicaceae</taxon>
        <taxon>Camelineae</taxon>
        <taxon>Arabidopsis</taxon>
    </lineage>
</organism>
<sequence>MPSPIGSDVPPSPKRQKEEETTSDDSDDDYYEQLELFNQEMRKGGGYEIDFSKFRNCFDWQSLDLDDIEMADENRDLMAMLSNRALAKLNDENGTSLELAKILRANFHPSAGITYYISFEVNDPSDGNQTKPYQAVVFHHFAGNVRSHSVEMPSPIDKKTSDLPSPKRQKVEETTCDDSDSDEQFELFNEELKKGGRTSLELSKILRANFHPSCGVTYYISFEVNDPSDGNQTKPYRAVVRHDIAGNARVISCNPKPPSS</sequence>
<reference evidence="3 4" key="1">
    <citation type="submission" date="2020-12" db="EMBL/GenBank/DDBJ databases">
        <title>Concerted genomic and epigenomic changes stabilize Arabidopsis allopolyploids.</title>
        <authorList>
            <person name="Chen Z."/>
        </authorList>
    </citation>
    <scope>NUCLEOTIDE SEQUENCE [LARGE SCALE GENOMIC DNA]</scope>
    <source>
        <strain evidence="3">Allo738</strain>
        <tissue evidence="3">Leaf</tissue>
    </source>
</reference>
<dbReference type="PANTHER" id="PTHR31228">
    <property type="entry name" value="CYSTATIN/MONELLIN SUPERFAMILY PROTEIN"/>
    <property type="match status" value="1"/>
</dbReference>
<feature type="domain" description="Cystatin" evidence="2">
    <location>
        <begin position="78"/>
        <end position="124"/>
    </location>
</feature>
<keyword evidence="4" id="KW-1185">Reference proteome</keyword>
<dbReference type="Pfam" id="PF00031">
    <property type="entry name" value="Cystatin"/>
    <property type="match status" value="1"/>
</dbReference>
<name>A0A8T1ZQE3_9BRAS</name>
<gene>
    <name evidence="3" type="ORF">ISN45_Aa05g021720</name>
</gene>
<dbReference type="Proteomes" id="UP000694240">
    <property type="component" value="Chromosome 10"/>
</dbReference>
<dbReference type="NCBIfam" id="TIGR01638">
    <property type="entry name" value="Atha_cystat_rel"/>
    <property type="match status" value="2"/>
</dbReference>
<accession>A0A8T1ZQE3</accession>
<evidence type="ECO:0000313" key="4">
    <source>
        <dbReference type="Proteomes" id="UP000694240"/>
    </source>
</evidence>
<proteinExistence type="predicted"/>
<comment type="caution">
    <text evidence="3">The sequence shown here is derived from an EMBL/GenBank/DDBJ whole genome shotgun (WGS) entry which is preliminary data.</text>
</comment>
<evidence type="ECO:0000313" key="3">
    <source>
        <dbReference type="EMBL" id="KAG7560664.1"/>
    </source>
</evidence>
<dbReference type="InterPro" id="IPR000010">
    <property type="entry name" value="Cystatin_dom"/>
</dbReference>
<dbReference type="AlphaFoldDB" id="A0A8T1ZQE3"/>
<feature type="region of interest" description="Disordered" evidence="1">
    <location>
        <begin position="149"/>
        <end position="181"/>
    </location>
</feature>
<dbReference type="EMBL" id="JAEFBK010000010">
    <property type="protein sequence ID" value="KAG7560664.1"/>
    <property type="molecule type" value="Genomic_DNA"/>
</dbReference>
<protein>
    <submittedName>
        <fullName evidence="3">Cystatin-related plant</fullName>
    </submittedName>
</protein>
<evidence type="ECO:0000259" key="2">
    <source>
        <dbReference type="Pfam" id="PF00031"/>
    </source>
</evidence>
<dbReference type="GO" id="GO:0004869">
    <property type="term" value="F:cysteine-type endopeptidase inhibitor activity"/>
    <property type="evidence" value="ECO:0007669"/>
    <property type="project" value="InterPro"/>
</dbReference>
<feature type="region of interest" description="Disordered" evidence="1">
    <location>
        <begin position="1"/>
        <end position="29"/>
    </location>
</feature>